<dbReference type="InterPro" id="IPR050907">
    <property type="entry name" value="SRSF"/>
</dbReference>
<reference evidence="5" key="1">
    <citation type="submission" date="2020-12" db="EMBL/GenBank/DDBJ databases">
        <authorList>
            <person name="Iha C."/>
        </authorList>
    </citation>
    <scope>NUCLEOTIDE SEQUENCE</scope>
</reference>
<gene>
    <name evidence="5" type="ORF">OSTQU699_LOCUS10328</name>
</gene>
<sequence length="2049" mass="221631">MGERAPGADRRPGDAGSHRAVEQNTSRGHGAKGGEGGGDDAGMCGQGGQGAAEAGTQEGRELALQSLGEATTAGDVARCCSLLQLLRGQYSEQGRKSWPEDAVRRLWAGAAAALASSPSPEVKTRACQLVEVLGQNCKSCMEGEWEFELQEDAPESVVEALQQYPQDLNVQTAAIRALLSLSGCLTCRSFYDRRSIADAVQALHYICLMNKNNVARLASNQGLNIIRLCIEDAGNELTVQEHGCMLLAELACRHDASDQEVIDCVVTVSNVARLQMQEKFIEVARAAVWSLTRIASSALHPRNHQQQEGSWMAGLWQVWPIMQGQALHMIVDMMQSCQLKDDPLVKHCLDFIAVVGGDDGGFRGVGPNLDGLSALSVAALTVHQVFIAAQDSRMQAVALRTLYALLSNPQCLAVDINFADAADSIFKAMRSSRKLRESTTKDVLCIQAFGLTVMGKLLDLADEGDNRASKPKPAAPLSMYLQDIHGAIAYIVRYICEGGEKISFEFVEDDPVVEVSCCRYACHCCFLHEPTKGRDVLVSVEGAAVCLLYCGDDALNSTDKDGFTILHRLAEAGLSECLDVYIREAGDNLDFLKRTKYGANALQLARNSKVLECVLVLEKATEAAAKAAQDALLQELEREGGKKDKLHTQQQQAHLKKQRNKKKGLPAPSGPAEVQEERKEEKRPKVSVQEKRAEEKRAEEERTRKEAECRRRQQEEEYERALEARRRQLEEQEKKMLQAAQEASLQEARQEKQQGPQVCASPKKQKPLANGNKFAEDPKLTPWQDNKSQKMGHSQKTAEPEPQKGAMPSKIGVNTKQPQPSPRSKTRGPGQTASQGPPSVQKRSSQHKLKKEGLPSKDAGTSANVQKQASKPLPVSEAPPPPAPAPSRAPPASAFSTPAAQAHKPICSPREPKQHKAWQSAPVPAGKPAQDSSQPQTSRSQPQLLACSSPQLPQSGHAETQSLQPSTTRPPEGGRAAAWSQVQQAETNRFESTTTSWQTAASSTPSHGLATDPHTGPWGHLRSGVPSQESAPEASHLQWAFSLPDLGGSEIGTHRQLVCSGHGPQVGSMGQLDGRWPDVSSMSMAPDAYQGGLSIGETFPPAQAPLLGPCPPQSGQECQLDNRTVRAEASESTATEWTRLRPADSGAQGDGLPHGSEFSQKDAGDRPAQDVDDIVDDSQIMSWLSSDIAGLILTENGGEKPAEPEATSGAQMDHGGHTEGELAQHDRRFLKGPQEWWTSPAPHSSPVTISSSASSPLTKTSPDANMSILGHGHHQMGIMEDNPEVWRTNPAMRPTGPALVYPPSAYTSMWAPQGSLPGETLLERGETKVASKHLWLGNLNTRLPRSILKSVFEEFGPVEDVVTFPGRMYAFVNFHLPEDAAKAAEVLDQKEVPSLTGNKKLVIKFRPNRKALGRVGDMLMGMADEDGRPVSEDVTGGEAPFAPPYGMALPQQAPVGPLPGSDLSSSRSAPSFHSWDETGEYSSTPLHKGGSAEWEGSSTPSNRVWLGNISPNANVSSIRSVFAKFGPITDVAVFPARIGPLGYAFVNFEKVADAVESYNTLNNVIVPTLTAAKQLKMRFKPAREACARWQQNGRRPEDLEEYDVEVEEPFSTEDEEGNIPEGRPSRHLWLGNVCLRPSKTVLFSLYSRYGPVESVRTFPGKTFAFVNFQQTQHAARAKEALDGEVVTAISGSKPLVVRFQKEGSGPPMWFKMDGRLGTRRGYRLEPAVGPDGRRPGMQSMSPNATKAWQMEQYTEEHGAEEGAPYTVDEMPQLNLSNRLNPNNVHFDGNLANRYMGLQDSSALEASSIGNLTRTLSAAALGNGRDEPGMDRAPSWGDNLMAAHYRGSGGPSMYGDLYSEEYGPYPCPMVVQDPQPGFPNQYRGVPRDPRLQHPVNPACLGREPNISDYPPVAGFHGPSPNLPHQPPGPSAAFGVSADHRARQPHGYFPGGRGRGRQAGHQFQAPREGHSRTPSDIYGSLPATLMPEPEGPPEAGPSYAGGRTMSRWGRAADAGLSSSASSAQPQGDVVGKQNGQDARGRNGSAGDARMW</sequence>
<feature type="compositionally biased region" description="Polar residues" evidence="3">
    <location>
        <begin position="829"/>
        <end position="843"/>
    </location>
</feature>
<keyword evidence="1" id="KW-0508">mRNA splicing</keyword>
<dbReference type="SUPFAM" id="SSF48371">
    <property type="entry name" value="ARM repeat"/>
    <property type="match status" value="1"/>
</dbReference>
<organism evidence="5 6">
    <name type="scientific">Ostreobium quekettii</name>
    <dbReference type="NCBI Taxonomy" id="121088"/>
    <lineage>
        <taxon>Eukaryota</taxon>
        <taxon>Viridiplantae</taxon>
        <taxon>Chlorophyta</taxon>
        <taxon>core chlorophytes</taxon>
        <taxon>Ulvophyceae</taxon>
        <taxon>TCBD clade</taxon>
        <taxon>Bryopsidales</taxon>
        <taxon>Ostreobineae</taxon>
        <taxon>Ostreobiaceae</taxon>
        <taxon>Ostreobium</taxon>
    </lineage>
</organism>
<dbReference type="Proteomes" id="UP000708148">
    <property type="component" value="Unassembled WGS sequence"/>
</dbReference>
<dbReference type="GO" id="GO:0008380">
    <property type="term" value="P:RNA splicing"/>
    <property type="evidence" value="ECO:0007669"/>
    <property type="project" value="UniProtKB-KW"/>
</dbReference>
<feature type="compositionally biased region" description="Low complexity" evidence="3">
    <location>
        <begin position="1244"/>
        <end position="1262"/>
    </location>
</feature>
<dbReference type="InterPro" id="IPR012677">
    <property type="entry name" value="Nucleotide-bd_a/b_plait_sf"/>
</dbReference>
<evidence type="ECO:0000256" key="2">
    <source>
        <dbReference type="PROSITE-ProRule" id="PRU00176"/>
    </source>
</evidence>
<protein>
    <recommendedName>
        <fullName evidence="4">RRM domain-containing protein</fullName>
    </recommendedName>
</protein>
<comment type="caution">
    <text evidence="5">The sequence shown here is derived from an EMBL/GenBank/DDBJ whole genome shotgun (WGS) entry which is preliminary data.</text>
</comment>
<dbReference type="SUPFAM" id="SSF54928">
    <property type="entry name" value="RNA-binding domain, RBD"/>
    <property type="match status" value="2"/>
</dbReference>
<feature type="compositionally biased region" description="Low complexity" evidence="3">
    <location>
        <begin position="738"/>
        <end position="747"/>
    </location>
</feature>
<feature type="compositionally biased region" description="Gly residues" evidence="3">
    <location>
        <begin position="31"/>
        <end position="50"/>
    </location>
</feature>
<feature type="region of interest" description="Disordered" evidence="3">
    <location>
        <begin position="1196"/>
        <end position="1222"/>
    </location>
</feature>
<feature type="compositionally biased region" description="Low complexity" evidence="3">
    <location>
        <begin position="2009"/>
        <end position="2021"/>
    </location>
</feature>
<name>A0A8S1JB67_9CHLO</name>
<feature type="compositionally biased region" description="Polar residues" evidence="3">
    <location>
        <begin position="1462"/>
        <end position="1471"/>
    </location>
</feature>
<feature type="compositionally biased region" description="Low complexity" evidence="3">
    <location>
        <begin position="890"/>
        <end position="902"/>
    </location>
</feature>
<feature type="compositionally biased region" description="Polar residues" evidence="3">
    <location>
        <begin position="783"/>
        <end position="795"/>
    </location>
</feature>
<feature type="compositionally biased region" description="Polar residues" evidence="3">
    <location>
        <begin position="1113"/>
        <end position="1122"/>
    </location>
</feature>
<dbReference type="PANTHER" id="PTHR23147">
    <property type="entry name" value="SERINE/ARGININE RICH SPLICING FACTOR"/>
    <property type="match status" value="1"/>
</dbReference>
<keyword evidence="1" id="KW-0507">mRNA processing</keyword>
<feature type="compositionally biased region" description="Polar residues" evidence="3">
    <location>
        <begin position="946"/>
        <end position="969"/>
    </location>
</feature>
<feature type="region of interest" description="Disordered" evidence="3">
    <location>
        <begin position="1940"/>
        <end position="2049"/>
    </location>
</feature>
<feature type="compositionally biased region" description="Low complexity" evidence="3">
    <location>
        <begin position="992"/>
        <end position="1006"/>
    </location>
</feature>
<dbReference type="InterPro" id="IPR011989">
    <property type="entry name" value="ARM-like"/>
</dbReference>
<feature type="region of interest" description="Disordered" evidence="3">
    <location>
        <begin position="1427"/>
        <end position="1497"/>
    </location>
</feature>
<dbReference type="Pfam" id="PF00076">
    <property type="entry name" value="RRM_1"/>
    <property type="match status" value="3"/>
</dbReference>
<dbReference type="Gene3D" id="1.25.10.10">
    <property type="entry name" value="Leucine-rich Repeat Variant"/>
    <property type="match status" value="1"/>
</dbReference>
<feature type="region of interest" description="Disordered" evidence="3">
    <location>
        <begin position="1"/>
        <end position="57"/>
    </location>
</feature>
<accession>A0A8S1JB67</accession>
<dbReference type="CDD" id="cd22249">
    <property type="entry name" value="UDM1_RNF168_RNF169-like"/>
    <property type="match status" value="1"/>
</dbReference>
<dbReference type="InterPro" id="IPR000504">
    <property type="entry name" value="RRM_dom"/>
</dbReference>
<feature type="domain" description="RRM" evidence="4">
    <location>
        <begin position="1332"/>
        <end position="1408"/>
    </location>
</feature>
<feature type="compositionally biased region" description="Basic and acidic residues" evidence="3">
    <location>
        <begin position="1"/>
        <end position="21"/>
    </location>
</feature>
<dbReference type="EMBL" id="CAJHUC010002991">
    <property type="protein sequence ID" value="CAD7704973.1"/>
    <property type="molecule type" value="Genomic_DNA"/>
</dbReference>
<feature type="compositionally biased region" description="Basic residues" evidence="3">
    <location>
        <begin position="654"/>
        <end position="664"/>
    </location>
</feature>
<evidence type="ECO:0000256" key="1">
    <source>
        <dbReference type="ARBA" id="ARBA00023187"/>
    </source>
</evidence>
<keyword evidence="6" id="KW-1185">Reference proteome</keyword>
<evidence type="ECO:0000313" key="5">
    <source>
        <dbReference type="EMBL" id="CAD7704973.1"/>
    </source>
</evidence>
<proteinExistence type="predicted"/>
<dbReference type="SUPFAM" id="SSF48403">
    <property type="entry name" value="Ankyrin repeat"/>
    <property type="match status" value="1"/>
</dbReference>
<feature type="domain" description="RRM" evidence="4">
    <location>
        <begin position="1502"/>
        <end position="1582"/>
    </location>
</feature>
<dbReference type="CDD" id="cd00590">
    <property type="entry name" value="RRM_SF"/>
    <property type="match status" value="3"/>
</dbReference>
<evidence type="ECO:0000259" key="4">
    <source>
        <dbReference type="PROSITE" id="PS50102"/>
    </source>
</evidence>
<feature type="compositionally biased region" description="Basic and acidic residues" evidence="3">
    <location>
        <begin position="1159"/>
        <end position="1169"/>
    </location>
</feature>
<feature type="compositionally biased region" description="Polar residues" evidence="3">
    <location>
        <begin position="859"/>
        <end position="869"/>
    </location>
</feature>
<dbReference type="PROSITE" id="PS50102">
    <property type="entry name" value="RRM"/>
    <property type="match status" value="3"/>
</dbReference>
<feature type="compositionally biased region" description="Low complexity" evidence="3">
    <location>
        <begin position="930"/>
        <end position="943"/>
    </location>
</feature>
<dbReference type="InterPro" id="IPR016024">
    <property type="entry name" value="ARM-type_fold"/>
</dbReference>
<dbReference type="Gene3D" id="1.25.40.20">
    <property type="entry name" value="Ankyrin repeat-containing domain"/>
    <property type="match status" value="1"/>
</dbReference>
<keyword evidence="2" id="KW-0694">RNA-binding</keyword>
<dbReference type="GO" id="GO:0003723">
    <property type="term" value="F:RNA binding"/>
    <property type="evidence" value="ECO:0007669"/>
    <property type="project" value="UniProtKB-UniRule"/>
</dbReference>
<evidence type="ECO:0000256" key="3">
    <source>
        <dbReference type="SAM" id="MobiDB-lite"/>
    </source>
</evidence>
<feature type="compositionally biased region" description="Polar residues" evidence="3">
    <location>
        <begin position="980"/>
        <end position="991"/>
    </location>
</feature>
<feature type="compositionally biased region" description="Pro residues" evidence="3">
    <location>
        <begin position="877"/>
        <end position="889"/>
    </location>
</feature>
<dbReference type="Gene3D" id="3.30.70.330">
    <property type="match status" value="3"/>
</dbReference>
<feature type="domain" description="RRM" evidence="4">
    <location>
        <begin position="1626"/>
        <end position="1702"/>
    </location>
</feature>
<dbReference type="InterPro" id="IPR036770">
    <property type="entry name" value="Ankyrin_rpt-contain_sf"/>
</dbReference>
<feature type="region of interest" description="Disordered" evidence="3">
    <location>
        <begin position="1096"/>
        <end position="1170"/>
    </location>
</feature>
<feature type="region of interest" description="Disordered" evidence="3">
    <location>
        <begin position="1234"/>
        <end position="1270"/>
    </location>
</feature>
<feature type="region of interest" description="Disordered" evidence="3">
    <location>
        <begin position="640"/>
        <end position="1033"/>
    </location>
</feature>
<evidence type="ECO:0000313" key="6">
    <source>
        <dbReference type="Proteomes" id="UP000708148"/>
    </source>
</evidence>
<dbReference type="OrthoDB" id="515436at2759"/>
<dbReference type="InterPro" id="IPR035979">
    <property type="entry name" value="RBD_domain_sf"/>
</dbReference>
<dbReference type="SMART" id="SM00360">
    <property type="entry name" value="RRM"/>
    <property type="match status" value="3"/>
</dbReference>
<feature type="compositionally biased region" description="Basic and acidic residues" evidence="3">
    <location>
        <begin position="675"/>
        <end position="736"/>
    </location>
</feature>